<sequence>MSSLGRDSASRQNFRTFACLFWLAPGQVASNQIFKGGDQVDYCCISQRGGNP</sequence>
<protein>
    <submittedName>
        <fullName evidence="1">Uncharacterized protein</fullName>
    </submittedName>
</protein>
<dbReference type="AlphaFoldDB" id="A0A0J1B4V8"/>
<dbReference type="PATRIC" id="fig|595434.4.peg.5757"/>
<accession>A0A0J1B4V8</accession>
<comment type="caution">
    <text evidence="1">The sequence shown here is derived from an EMBL/GenBank/DDBJ whole genome shotgun (WGS) entry which is preliminary data.</text>
</comment>
<reference evidence="1" key="1">
    <citation type="submission" date="2015-05" db="EMBL/GenBank/DDBJ databases">
        <title>Permanent draft genome of Rhodopirellula islandicus K833.</title>
        <authorList>
            <person name="Kizina J."/>
            <person name="Richter M."/>
            <person name="Glockner F.O."/>
            <person name="Harder J."/>
        </authorList>
    </citation>
    <scope>NUCLEOTIDE SEQUENCE [LARGE SCALE GENOMIC DNA]</scope>
    <source>
        <strain evidence="1">K833</strain>
    </source>
</reference>
<name>A0A0J1B4V8_RHOIS</name>
<proteinExistence type="predicted"/>
<keyword evidence="2" id="KW-1185">Reference proteome</keyword>
<evidence type="ECO:0000313" key="1">
    <source>
        <dbReference type="EMBL" id="KLU01875.1"/>
    </source>
</evidence>
<gene>
    <name evidence="1" type="ORF">RISK_006059</name>
</gene>
<organism evidence="1 2">
    <name type="scientific">Rhodopirellula islandica</name>
    <dbReference type="NCBI Taxonomy" id="595434"/>
    <lineage>
        <taxon>Bacteria</taxon>
        <taxon>Pseudomonadati</taxon>
        <taxon>Planctomycetota</taxon>
        <taxon>Planctomycetia</taxon>
        <taxon>Pirellulales</taxon>
        <taxon>Pirellulaceae</taxon>
        <taxon>Rhodopirellula</taxon>
    </lineage>
</organism>
<dbReference type="EMBL" id="LECT01000048">
    <property type="protein sequence ID" value="KLU01875.1"/>
    <property type="molecule type" value="Genomic_DNA"/>
</dbReference>
<evidence type="ECO:0000313" key="2">
    <source>
        <dbReference type="Proteomes" id="UP000036367"/>
    </source>
</evidence>
<dbReference type="Proteomes" id="UP000036367">
    <property type="component" value="Unassembled WGS sequence"/>
</dbReference>